<dbReference type="SMART" id="SM00355">
    <property type="entry name" value="ZnF_C2H2"/>
    <property type="match status" value="5"/>
</dbReference>
<reference evidence="7 8" key="1">
    <citation type="submission" date="2021-06" db="EMBL/GenBank/DDBJ databases">
        <title>A haploid diamondback moth (Plutella xylostella L.) genome assembly resolves 31 chromosomes and identifies a diamide resistance mutation.</title>
        <authorList>
            <person name="Ward C.M."/>
            <person name="Perry K.D."/>
            <person name="Baker G."/>
            <person name="Powis K."/>
            <person name="Heckel D.G."/>
            <person name="Baxter S.W."/>
        </authorList>
    </citation>
    <scope>NUCLEOTIDE SEQUENCE [LARGE SCALE GENOMIC DNA]</scope>
    <source>
        <strain evidence="7 8">LV</strain>
        <tissue evidence="7">Single pupa</tissue>
    </source>
</reference>
<dbReference type="PROSITE" id="PS00028">
    <property type="entry name" value="ZINC_FINGER_C2H2_1"/>
    <property type="match status" value="4"/>
</dbReference>
<dbReference type="Gene3D" id="3.30.160.60">
    <property type="entry name" value="Classic Zinc Finger"/>
    <property type="match status" value="2"/>
</dbReference>
<name>A0ABQ7QP23_PLUXY</name>
<dbReference type="InterPro" id="IPR013087">
    <property type="entry name" value="Znf_C2H2_type"/>
</dbReference>
<evidence type="ECO:0000313" key="7">
    <source>
        <dbReference type="EMBL" id="KAG7306772.1"/>
    </source>
</evidence>
<dbReference type="EMBL" id="JAHIBW010000011">
    <property type="protein sequence ID" value="KAG7306772.1"/>
    <property type="molecule type" value="Genomic_DNA"/>
</dbReference>
<organism evidence="7 8">
    <name type="scientific">Plutella xylostella</name>
    <name type="common">Diamondback moth</name>
    <name type="synonym">Plutella maculipennis</name>
    <dbReference type="NCBI Taxonomy" id="51655"/>
    <lineage>
        <taxon>Eukaryota</taxon>
        <taxon>Metazoa</taxon>
        <taxon>Ecdysozoa</taxon>
        <taxon>Arthropoda</taxon>
        <taxon>Hexapoda</taxon>
        <taxon>Insecta</taxon>
        <taxon>Pterygota</taxon>
        <taxon>Neoptera</taxon>
        <taxon>Endopterygota</taxon>
        <taxon>Lepidoptera</taxon>
        <taxon>Glossata</taxon>
        <taxon>Ditrysia</taxon>
        <taxon>Yponomeutoidea</taxon>
        <taxon>Plutellidae</taxon>
        <taxon>Plutella</taxon>
    </lineage>
</organism>
<evidence type="ECO:0000256" key="5">
    <source>
        <dbReference type="PROSITE-ProRule" id="PRU00042"/>
    </source>
</evidence>
<feature type="domain" description="C2H2-type" evidence="6">
    <location>
        <begin position="77"/>
        <end position="104"/>
    </location>
</feature>
<evidence type="ECO:0000256" key="4">
    <source>
        <dbReference type="ARBA" id="ARBA00022833"/>
    </source>
</evidence>
<sequence length="190" mass="22677">MNKKLARTGPRIRVTKPAIRPRRVDDSSLLTRPVDGLYEDRTFIYTCQYCRIKFTHNSSYFRHMTTNHASQQQQATFECNNCQIIFTKKTNLDMHLQTHHQLKSKSRCDSCSITFKSRYCLRRHMMLKQLMQENTCRKCQKKFTSKEGLSKHYQNKHMFKNVTFQCDFCSLNFKANESLITHLNRVHKKL</sequence>
<dbReference type="PANTHER" id="PTHR24379:SF127">
    <property type="entry name" value="BLOODY FINGERS-RELATED"/>
    <property type="match status" value="1"/>
</dbReference>
<dbReference type="PROSITE" id="PS50157">
    <property type="entry name" value="ZINC_FINGER_C2H2_2"/>
    <property type="match status" value="4"/>
</dbReference>
<evidence type="ECO:0000256" key="3">
    <source>
        <dbReference type="ARBA" id="ARBA00022771"/>
    </source>
</evidence>
<keyword evidence="3 5" id="KW-0863">Zinc-finger</keyword>
<proteinExistence type="predicted"/>
<dbReference type="InterPro" id="IPR036236">
    <property type="entry name" value="Znf_C2H2_sf"/>
</dbReference>
<keyword evidence="1" id="KW-0479">Metal-binding</keyword>
<dbReference type="SUPFAM" id="SSF57667">
    <property type="entry name" value="beta-beta-alpha zinc fingers"/>
    <property type="match status" value="2"/>
</dbReference>
<keyword evidence="8" id="KW-1185">Reference proteome</keyword>
<dbReference type="Proteomes" id="UP000823941">
    <property type="component" value="Chromosome 11"/>
</dbReference>
<keyword evidence="4" id="KW-0862">Zinc</keyword>
<feature type="domain" description="C2H2-type" evidence="6">
    <location>
        <begin position="45"/>
        <end position="73"/>
    </location>
</feature>
<gene>
    <name evidence="7" type="ORF">JYU34_008207</name>
</gene>
<dbReference type="PANTHER" id="PTHR24379">
    <property type="entry name" value="KRAB AND ZINC FINGER DOMAIN-CONTAINING"/>
    <property type="match status" value="1"/>
</dbReference>
<evidence type="ECO:0000313" key="8">
    <source>
        <dbReference type="Proteomes" id="UP000823941"/>
    </source>
</evidence>
<feature type="domain" description="C2H2-type" evidence="6">
    <location>
        <begin position="164"/>
        <end position="190"/>
    </location>
</feature>
<dbReference type="Pfam" id="PF00096">
    <property type="entry name" value="zf-C2H2"/>
    <property type="match status" value="4"/>
</dbReference>
<accession>A0ABQ7QP23</accession>
<keyword evidence="2" id="KW-0677">Repeat</keyword>
<evidence type="ECO:0000256" key="2">
    <source>
        <dbReference type="ARBA" id="ARBA00022737"/>
    </source>
</evidence>
<evidence type="ECO:0000259" key="6">
    <source>
        <dbReference type="PROSITE" id="PS50157"/>
    </source>
</evidence>
<comment type="caution">
    <text evidence="7">The sequence shown here is derived from an EMBL/GenBank/DDBJ whole genome shotgun (WGS) entry which is preliminary data.</text>
</comment>
<evidence type="ECO:0000256" key="1">
    <source>
        <dbReference type="ARBA" id="ARBA00022723"/>
    </source>
</evidence>
<protein>
    <recommendedName>
        <fullName evidence="6">C2H2-type domain-containing protein</fullName>
    </recommendedName>
</protein>
<feature type="domain" description="C2H2-type" evidence="6">
    <location>
        <begin position="134"/>
        <end position="157"/>
    </location>
</feature>